<name>A0ABP8YUR2_9MICO</name>
<evidence type="ECO:0000313" key="2">
    <source>
        <dbReference type="EMBL" id="GAA4737466.1"/>
    </source>
</evidence>
<dbReference type="PANTHER" id="PTHR43157">
    <property type="entry name" value="PHOSPHATIDYLINOSITOL-GLYCAN BIOSYNTHESIS CLASS F PROTEIN-RELATED"/>
    <property type="match status" value="1"/>
</dbReference>
<reference evidence="3" key="1">
    <citation type="journal article" date="2019" name="Int. J. Syst. Evol. Microbiol.">
        <title>The Global Catalogue of Microorganisms (GCM) 10K type strain sequencing project: providing services to taxonomists for standard genome sequencing and annotation.</title>
        <authorList>
            <consortium name="The Broad Institute Genomics Platform"/>
            <consortium name="The Broad Institute Genome Sequencing Center for Infectious Disease"/>
            <person name="Wu L."/>
            <person name="Ma J."/>
        </authorList>
    </citation>
    <scope>NUCLEOTIDE SEQUENCE [LARGE SCALE GENOMIC DNA]</scope>
    <source>
        <strain evidence="3">JCM 19015</strain>
    </source>
</reference>
<proteinExistence type="predicted"/>
<comment type="caution">
    <text evidence="2">The sequence shown here is derived from an EMBL/GenBank/DDBJ whole genome shotgun (WGS) entry which is preliminary data.</text>
</comment>
<dbReference type="PANTHER" id="PTHR43157:SF31">
    <property type="entry name" value="PHOSPHATIDYLINOSITOL-GLYCAN BIOSYNTHESIS CLASS F PROTEIN"/>
    <property type="match status" value="1"/>
</dbReference>
<keyword evidence="1" id="KW-0560">Oxidoreductase</keyword>
<protein>
    <submittedName>
        <fullName evidence="2">SDR family oxidoreductase</fullName>
    </submittedName>
</protein>
<accession>A0ABP8YUR2</accession>
<evidence type="ECO:0000313" key="3">
    <source>
        <dbReference type="Proteomes" id="UP001500121"/>
    </source>
</evidence>
<gene>
    <name evidence="2" type="ORF">GCM10025783_04870</name>
</gene>
<dbReference type="SUPFAM" id="SSF51735">
    <property type="entry name" value="NAD(P)-binding Rossmann-fold domains"/>
    <property type="match status" value="1"/>
</dbReference>
<dbReference type="EMBL" id="BAABLP010000001">
    <property type="protein sequence ID" value="GAA4737466.1"/>
    <property type="molecule type" value="Genomic_DNA"/>
</dbReference>
<dbReference type="InterPro" id="IPR036291">
    <property type="entry name" value="NAD(P)-bd_dom_sf"/>
</dbReference>
<evidence type="ECO:0000256" key="1">
    <source>
        <dbReference type="ARBA" id="ARBA00023002"/>
    </source>
</evidence>
<sequence length="285" mass="29572">MSVRLPDPARMEGRTVVVTGASSGIGRAAARELALLGADVAVVGRNRERTEAVAAETGGRAFLVDYDRLESVRELAAALLEAYPAIHVLANNAGGTAARDTTPDGHDLTFQRNHLGGFLLTGLLLDRLKATAKAAPTGSVRIVQTSSAAARSGRVRLDDLENRTGPWLGGFRAYGTGKLENILFTRELARRLQGTGVSAYAFHPGFVATSFGGEGVVMSAVKRLAIPPEAGAAPLVGLAAADPLPVPSGNFFDRLTAPGRTPGQADDAALARGLWEASARIVGVG</sequence>
<organism evidence="2 3">
    <name type="scientific">Amnibacterium soli</name>
    <dbReference type="NCBI Taxonomy" id="1282736"/>
    <lineage>
        <taxon>Bacteria</taxon>
        <taxon>Bacillati</taxon>
        <taxon>Actinomycetota</taxon>
        <taxon>Actinomycetes</taxon>
        <taxon>Micrococcales</taxon>
        <taxon>Microbacteriaceae</taxon>
        <taxon>Amnibacterium</taxon>
    </lineage>
</organism>
<dbReference type="Gene3D" id="3.40.50.720">
    <property type="entry name" value="NAD(P)-binding Rossmann-like Domain"/>
    <property type="match status" value="1"/>
</dbReference>
<keyword evidence="3" id="KW-1185">Reference proteome</keyword>
<dbReference type="PRINTS" id="PR00081">
    <property type="entry name" value="GDHRDH"/>
</dbReference>
<dbReference type="Proteomes" id="UP001500121">
    <property type="component" value="Unassembled WGS sequence"/>
</dbReference>
<dbReference type="Pfam" id="PF00106">
    <property type="entry name" value="adh_short"/>
    <property type="match status" value="1"/>
</dbReference>
<dbReference type="InterPro" id="IPR002347">
    <property type="entry name" value="SDR_fam"/>
</dbReference>